<dbReference type="InterPro" id="IPR008978">
    <property type="entry name" value="HSP20-like_chaperone"/>
</dbReference>
<gene>
    <name evidence="2" type="ORF">AMON00008_LOCUS65791</name>
    <name evidence="3" type="ORF">AMON00008_LOCUS65792</name>
</gene>
<evidence type="ECO:0000259" key="1">
    <source>
        <dbReference type="PROSITE" id="PS51203"/>
    </source>
</evidence>
<name>A0A6T1NVB8_9DINO</name>
<dbReference type="Gene3D" id="2.60.40.790">
    <property type="match status" value="1"/>
</dbReference>
<organism evidence="3">
    <name type="scientific">Alexandrium monilatum</name>
    <dbReference type="NCBI Taxonomy" id="311494"/>
    <lineage>
        <taxon>Eukaryota</taxon>
        <taxon>Sar</taxon>
        <taxon>Alveolata</taxon>
        <taxon>Dinophyceae</taxon>
        <taxon>Gonyaulacales</taxon>
        <taxon>Pyrocystaceae</taxon>
        <taxon>Alexandrium</taxon>
    </lineage>
</organism>
<evidence type="ECO:0000313" key="3">
    <source>
        <dbReference type="EMBL" id="CAE4670847.1"/>
    </source>
</evidence>
<dbReference type="InterPro" id="IPR007052">
    <property type="entry name" value="CS_dom"/>
</dbReference>
<dbReference type="AlphaFoldDB" id="A0A6T1NVB8"/>
<dbReference type="EMBL" id="HBNR01091553">
    <property type="protein sequence ID" value="CAE4670847.1"/>
    <property type="molecule type" value="Transcribed_RNA"/>
</dbReference>
<reference evidence="3" key="1">
    <citation type="submission" date="2021-01" db="EMBL/GenBank/DDBJ databases">
        <authorList>
            <person name="Corre E."/>
            <person name="Pelletier E."/>
            <person name="Niang G."/>
            <person name="Scheremetjew M."/>
            <person name="Finn R."/>
            <person name="Kale V."/>
            <person name="Holt S."/>
            <person name="Cochrane G."/>
            <person name="Meng A."/>
            <person name="Brown T."/>
            <person name="Cohen L."/>
        </authorList>
    </citation>
    <scope>NUCLEOTIDE SEQUENCE</scope>
    <source>
        <strain evidence="3">CCMP3105</strain>
    </source>
</reference>
<feature type="domain" description="CS" evidence="1">
    <location>
        <begin position="149"/>
        <end position="251"/>
    </location>
</feature>
<dbReference type="SUPFAM" id="SSF49764">
    <property type="entry name" value="HSP20-like chaperones"/>
    <property type="match status" value="1"/>
</dbReference>
<accession>A0A6T1NVB8</accession>
<proteinExistence type="predicted"/>
<protein>
    <recommendedName>
        <fullName evidence="1">CS domain-containing protein</fullName>
    </recommendedName>
</protein>
<dbReference type="Pfam" id="PF04969">
    <property type="entry name" value="CS"/>
    <property type="match status" value="1"/>
</dbReference>
<sequence>MPGGRQLDLAVVPPSAIGQEGAVATKNVSISKYSQVEALKKGVMDLYGKMDQFDLVLYFQNPSGPFSNRLRVLREGNLKENGVATGATIVCQTAQWEECKSKGAESLYYMWAADLPRVPEERRVQPGQGEPVKLGQETVIPAPEVLPLRKMLDYSWVDESRKLVKIYITSNEDPLAVAAAASEQDKLVQSEFGQQSLKITVQGKSVKHVLEIEELEHGIVPEECKVKVVAGKKISITLRKAKDDQLWHTLVMRK</sequence>
<evidence type="ECO:0000313" key="2">
    <source>
        <dbReference type="EMBL" id="CAE4670844.1"/>
    </source>
</evidence>
<dbReference type="EMBL" id="HBNR01091552">
    <property type="protein sequence ID" value="CAE4670844.1"/>
    <property type="molecule type" value="Transcribed_RNA"/>
</dbReference>
<dbReference type="PROSITE" id="PS51203">
    <property type="entry name" value="CS"/>
    <property type="match status" value="1"/>
</dbReference>